<evidence type="ECO:0000313" key="6">
    <source>
        <dbReference type="Proteomes" id="UP000005220"/>
    </source>
</evidence>
<protein>
    <recommendedName>
        <fullName evidence="3">Nucleolar protein SWM2</fullName>
    </recommendedName>
</protein>
<keyword evidence="6" id="KW-1185">Reference proteome</keyword>
<dbReference type="KEGG" id="kaf:KAFR_0H03040"/>
<dbReference type="InParanoid" id="H2AZF8"/>
<dbReference type="InterPro" id="IPR031391">
    <property type="entry name" value="Swm2"/>
</dbReference>
<comment type="subcellular location">
    <subcellularLocation>
        <location evidence="1">Nucleus</location>
        <location evidence="1">Nucleolus</location>
    </subcellularLocation>
</comment>
<dbReference type="AlphaFoldDB" id="H2AZF8"/>
<gene>
    <name evidence="5" type="primary">KAFR0H03040</name>
    <name evidence="5" type="ORF">KAFR_0H03040</name>
</gene>
<dbReference type="EMBL" id="HE650828">
    <property type="protein sequence ID" value="CCF59714.1"/>
    <property type="molecule type" value="Genomic_DNA"/>
</dbReference>
<dbReference type="GO" id="GO:0008033">
    <property type="term" value="P:tRNA processing"/>
    <property type="evidence" value="ECO:0007669"/>
    <property type="project" value="EnsemblFungi"/>
</dbReference>
<organism evidence="5 6">
    <name type="scientific">Kazachstania africana (strain ATCC 22294 / BCRC 22015 / CBS 2517 / CECT 1963 / NBRC 1671 / NRRL Y-8276)</name>
    <name type="common">Yeast</name>
    <name type="synonym">Kluyveromyces africanus</name>
    <dbReference type="NCBI Taxonomy" id="1071382"/>
    <lineage>
        <taxon>Eukaryota</taxon>
        <taxon>Fungi</taxon>
        <taxon>Dikarya</taxon>
        <taxon>Ascomycota</taxon>
        <taxon>Saccharomycotina</taxon>
        <taxon>Saccharomycetes</taxon>
        <taxon>Saccharomycetales</taxon>
        <taxon>Saccharomycetaceae</taxon>
        <taxon>Kazachstania</taxon>
    </lineage>
</organism>
<dbReference type="GeneID" id="13887710"/>
<sequence length="132" mass="15393">MAIEQSLNYFIDHFDDLTKIPPEFTATIIPYLRNIEASKNQTKEILRKCKSIFDRWESSDADISTLLLTRCLEIWSCIKGEEYFLENEPLTNLIIEEVDAGNYTQKFRTKYSDSGSALDNLILEEVEVRDFL</sequence>
<evidence type="ECO:0000313" key="5">
    <source>
        <dbReference type="EMBL" id="CCF59714.1"/>
    </source>
</evidence>
<dbReference type="OrthoDB" id="4033486at2759"/>
<evidence type="ECO:0000256" key="2">
    <source>
        <dbReference type="ARBA" id="ARBA00010032"/>
    </source>
</evidence>
<dbReference type="RefSeq" id="XP_003958849.1">
    <property type="nucleotide sequence ID" value="XM_003958800.1"/>
</dbReference>
<comment type="similarity">
    <text evidence="2">Belongs to the SWM2 family.</text>
</comment>
<dbReference type="Proteomes" id="UP000005220">
    <property type="component" value="Chromosome 8"/>
</dbReference>
<dbReference type="Pfam" id="PF17083">
    <property type="entry name" value="Swm2"/>
    <property type="match status" value="1"/>
</dbReference>
<proteinExistence type="inferred from homology"/>
<keyword evidence="4" id="KW-0539">Nucleus</keyword>
<evidence type="ECO:0000256" key="3">
    <source>
        <dbReference type="ARBA" id="ARBA00019533"/>
    </source>
</evidence>
<dbReference type="HOGENOM" id="CLU_147530_0_0_1"/>
<dbReference type="GO" id="GO:0005730">
    <property type="term" value="C:nucleolus"/>
    <property type="evidence" value="ECO:0007669"/>
    <property type="project" value="UniProtKB-SubCell"/>
</dbReference>
<evidence type="ECO:0000256" key="4">
    <source>
        <dbReference type="ARBA" id="ARBA00023242"/>
    </source>
</evidence>
<accession>H2AZF8</accession>
<dbReference type="eggNOG" id="ENOG502S9UQ">
    <property type="taxonomic scope" value="Eukaryota"/>
</dbReference>
<dbReference type="FunCoup" id="H2AZF8">
    <property type="interactions" value="23"/>
</dbReference>
<evidence type="ECO:0000256" key="1">
    <source>
        <dbReference type="ARBA" id="ARBA00004604"/>
    </source>
</evidence>
<reference evidence="5 6" key="1">
    <citation type="journal article" date="2011" name="Proc. Natl. Acad. Sci. U.S.A.">
        <title>Evolutionary erosion of yeast sex chromosomes by mating-type switching accidents.</title>
        <authorList>
            <person name="Gordon J.L."/>
            <person name="Armisen D."/>
            <person name="Proux-Wera E."/>
            <person name="Oheigeartaigh S.S."/>
            <person name="Byrne K.P."/>
            <person name="Wolfe K.H."/>
        </authorList>
    </citation>
    <scope>NUCLEOTIDE SEQUENCE [LARGE SCALE GENOMIC DNA]</scope>
    <source>
        <strain evidence="6">ATCC 22294 / BCRC 22015 / CBS 2517 / CECT 1963 / NBRC 1671 / NRRL Y-8276</strain>
    </source>
</reference>
<dbReference type="GO" id="GO:0036261">
    <property type="term" value="P:7-methylguanosine cap hypermethylation"/>
    <property type="evidence" value="ECO:0007669"/>
    <property type="project" value="EnsemblFungi"/>
</dbReference>
<name>H2AZF8_KAZAF</name>